<protein>
    <submittedName>
        <fullName evidence="3">Tetratricopeptide repeat protein</fullName>
    </submittedName>
</protein>
<sequence length="431" mass="46381">MRRLLTAGIIVAVAGGLTLGSAAAFDRRFEPATTPAAAAGPDRISTADLTADVAQLQRHLRTQPRDAAGWATLGLAYVEQARLTADPSYYPKAEGVLRRSLQESPRRNAAALAGLGALAAARHDFAGALRYADASLAVDPYGTRANGVRIDALVELGRYPEALAAARRADSLRPGIPIFTRLAYVQELRGRSGEARRILLGVSATDPGDTAYVETQLGELAWNSGDRREAGRRFAAALRADASYLPALDGRARVRAAEGDTAGAVRDLRDVVARLPLPSYVIGLGELYESLGRGDEARRQYAVARTWERLAAADGVSTDLETALFAADHGDPAEALRAARAEWGRRRSLHVADALAWALHVSGRDREALGYAEQATRTGYRNALFRYHRGMIEKALGRRADARRDLAAALHLNPWFSPLQAPRARAALEAL</sequence>
<dbReference type="RefSeq" id="WP_345429402.1">
    <property type="nucleotide sequence ID" value="NZ_BAABHK010000001.1"/>
</dbReference>
<dbReference type="PANTHER" id="PTHR44858">
    <property type="entry name" value="TETRATRICOPEPTIDE REPEAT PROTEIN 6"/>
    <property type="match status" value="1"/>
</dbReference>
<comment type="caution">
    <text evidence="3">The sequence shown here is derived from an EMBL/GenBank/DDBJ whole genome shotgun (WGS) entry which is preliminary data.</text>
</comment>
<organism evidence="3 4">
    <name type="scientific">Actinoallomurus vinaceus</name>
    <dbReference type="NCBI Taxonomy" id="1080074"/>
    <lineage>
        <taxon>Bacteria</taxon>
        <taxon>Bacillati</taxon>
        <taxon>Actinomycetota</taxon>
        <taxon>Actinomycetes</taxon>
        <taxon>Streptosporangiales</taxon>
        <taxon>Thermomonosporaceae</taxon>
        <taxon>Actinoallomurus</taxon>
    </lineage>
</organism>
<dbReference type="EMBL" id="BAABHK010000001">
    <property type="protein sequence ID" value="GAA4621514.1"/>
    <property type="molecule type" value="Genomic_DNA"/>
</dbReference>
<keyword evidence="1" id="KW-0677">Repeat</keyword>
<dbReference type="Proteomes" id="UP001501442">
    <property type="component" value="Unassembled WGS sequence"/>
</dbReference>
<dbReference type="InterPro" id="IPR011990">
    <property type="entry name" value="TPR-like_helical_dom_sf"/>
</dbReference>
<evidence type="ECO:0000256" key="1">
    <source>
        <dbReference type="ARBA" id="ARBA00022737"/>
    </source>
</evidence>
<reference evidence="4" key="1">
    <citation type="journal article" date="2019" name="Int. J. Syst. Evol. Microbiol.">
        <title>The Global Catalogue of Microorganisms (GCM) 10K type strain sequencing project: providing services to taxonomists for standard genome sequencing and annotation.</title>
        <authorList>
            <consortium name="The Broad Institute Genomics Platform"/>
            <consortium name="The Broad Institute Genome Sequencing Center for Infectious Disease"/>
            <person name="Wu L."/>
            <person name="Ma J."/>
        </authorList>
    </citation>
    <scope>NUCLEOTIDE SEQUENCE [LARGE SCALE GENOMIC DNA]</scope>
    <source>
        <strain evidence="4">JCM 17939</strain>
    </source>
</reference>
<dbReference type="PANTHER" id="PTHR44858:SF1">
    <property type="entry name" value="UDP-N-ACETYLGLUCOSAMINE--PEPTIDE N-ACETYLGLUCOSAMINYLTRANSFERASE SPINDLY-RELATED"/>
    <property type="match status" value="1"/>
</dbReference>
<proteinExistence type="predicted"/>
<dbReference type="SUPFAM" id="SSF48452">
    <property type="entry name" value="TPR-like"/>
    <property type="match status" value="2"/>
</dbReference>
<keyword evidence="2" id="KW-0802">TPR repeat</keyword>
<dbReference type="Gene3D" id="1.25.40.10">
    <property type="entry name" value="Tetratricopeptide repeat domain"/>
    <property type="match status" value="2"/>
</dbReference>
<evidence type="ECO:0000313" key="3">
    <source>
        <dbReference type="EMBL" id="GAA4621514.1"/>
    </source>
</evidence>
<accession>A0ABP8U1A1</accession>
<evidence type="ECO:0000256" key="2">
    <source>
        <dbReference type="ARBA" id="ARBA00022803"/>
    </source>
</evidence>
<keyword evidence="4" id="KW-1185">Reference proteome</keyword>
<dbReference type="InterPro" id="IPR050498">
    <property type="entry name" value="Ycf3"/>
</dbReference>
<evidence type="ECO:0000313" key="4">
    <source>
        <dbReference type="Proteomes" id="UP001501442"/>
    </source>
</evidence>
<name>A0ABP8U1A1_9ACTN</name>
<gene>
    <name evidence="3" type="ORF">GCM10023196_010020</name>
</gene>